<keyword evidence="7" id="KW-0283">Flagellar rotation</keyword>
<dbReference type="InterPro" id="IPR028976">
    <property type="entry name" value="CheC-like_sf"/>
</dbReference>
<evidence type="ECO:0000259" key="11">
    <source>
        <dbReference type="Pfam" id="PF01052"/>
    </source>
</evidence>
<comment type="subcellular location">
    <subcellularLocation>
        <location evidence="1">Bacterial flagellum basal body</location>
    </subcellularLocation>
    <subcellularLocation>
        <location evidence="2">Cell membrane</location>
        <topology evidence="2">Peripheral membrane protein</topology>
    </subcellularLocation>
</comment>
<keyword evidence="13" id="KW-1185">Reference proteome</keyword>
<dbReference type="InterPro" id="IPR036429">
    <property type="entry name" value="SpoA-like_sf"/>
</dbReference>
<evidence type="ECO:0000256" key="10">
    <source>
        <dbReference type="NCBIfam" id="TIGR01397"/>
    </source>
</evidence>
<evidence type="ECO:0000313" key="12">
    <source>
        <dbReference type="EMBL" id="ADY54965.1"/>
    </source>
</evidence>
<dbReference type="CDD" id="cd17908">
    <property type="entry name" value="FliM"/>
    <property type="match status" value="1"/>
</dbReference>
<keyword evidence="9" id="KW-0975">Bacterial flagellum</keyword>
<dbReference type="Pfam" id="PF01052">
    <property type="entry name" value="FliMN_C"/>
    <property type="match status" value="1"/>
</dbReference>
<accession>F0SZG0</accession>
<dbReference type="InterPro" id="IPR001543">
    <property type="entry name" value="FliN-like_C"/>
</dbReference>
<dbReference type="Gene3D" id="3.40.1550.10">
    <property type="entry name" value="CheC-like"/>
    <property type="match status" value="1"/>
</dbReference>
<comment type="similarity">
    <text evidence="3">Belongs to the FliM family.</text>
</comment>
<evidence type="ECO:0000256" key="9">
    <source>
        <dbReference type="ARBA" id="ARBA00023143"/>
    </source>
</evidence>
<dbReference type="KEGG" id="sgy:Sgly_0602"/>
<evidence type="ECO:0000256" key="3">
    <source>
        <dbReference type="ARBA" id="ARBA00011049"/>
    </source>
</evidence>
<dbReference type="InterPro" id="IPR001689">
    <property type="entry name" value="Flag_FliM"/>
</dbReference>
<feature type="domain" description="Flagellar motor switch protein FliN-like C-terminal" evidence="11">
    <location>
        <begin position="252"/>
        <end position="322"/>
    </location>
</feature>
<keyword evidence="6" id="KW-0145">Chemotaxis</keyword>
<dbReference type="eggNOG" id="COG1868">
    <property type="taxonomic scope" value="Bacteria"/>
</dbReference>
<dbReference type="SUPFAM" id="SSF101801">
    <property type="entry name" value="Surface presentation of antigens (SPOA)"/>
    <property type="match status" value="1"/>
</dbReference>
<dbReference type="Gene3D" id="2.30.330.10">
    <property type="entry name" value="SpoA-like"/>
    <property type="match status" value="1"/>
</dbReference>
<dbReference type="PIRSF" id="PIRSF002888">
    <property type="entry name" value="FliM"/>
    <property type="match status" value="1"/>
</dbReference>
<gene>
    <name evidence="12" type="ordered locus">Sgly_0602</name>
</gene>
<evidence type="ECO:0000256" key="7">
    <source>
        <dbReference type="ARBA" id="ARBA00022779"/>
    </source>
</evidence>
<evidence type="ECO:0000256" key="2">
    <source>
        <dbReference type="ARBA" id="ARBA00004202"/>
    </source>
</evidence>
<evidence type="ECO:0000256" key="8">
    <source>
        <dbReference type="ARBA" id="ARBA00023136"/>
    </source>
</evidence>
<organism evidence="12 13">
    <name type="scientific">Syntrophobotulus glycolicus (strain DSM 8271 / FlGlyR)</name>
    <dbReference type="NCBI Taxonomy" id="645991"/>
    <lineage>
        <taxon>Bacteria</taxon>
        <taxon>Bacillati</taxon>
        <taxon>Bacillota</taxon>
        <taxon>Clostridia</taxon>
        <taxon>Eubacteriales</taxon>
        <taxon>Desulfitobacteriaceae</taxon>
        <taxon>Syntrophobotulus</taxon>
    </lineage>
</organism>
<sequence>MAEVLSQSEIDALLNALSDGSVDEEAIALSNSHKVRLYDFKRPNKFSKGQLNSLRNIHENFCRNLVTYLAGAMHTVIEAKVLSTEQVTYDEYTRSLPYPSILGIYSMDPLEGNALIELSPGLGFHMVDRLLGGYGKDAMKNRDLTEIERRIVQGMLRKMISVIGEAWSEIYTITPQYVDMETNVQFIQIVAPNEMVVVVTMEVKIEDSIGMINICLPYIVMKPILDKLNNILLFSSAGKAQNPEDQRTIRRKIERVRVPLKVFLGQTQITVRELLGLEKGDVIPLQQHIQEPLDIYVGKFKKFAGIPGLHSNRLAVQISGVLNEEGGDNDGE</sequence>
<evidence type="ECO:0000256" key="5">
    <source>
        <dbReference type="ARBA" id="ARBA00022475"/>
    </source>
</evidence>
<dbReference type="AlphaFoldDB" id="F0SZG0"/>
<keyword evidence="12" id="KW-0282">Flagellum</keyword>
<reference evidence="13" key="2">
    <citation type="submission" date="2011-02" db="EMBL/GenBank/DDBJ databases">
        <title>The complete genome of Syntrophobotulus glycolicus DSM 8271.</title>
        <authorList>
            <person name="Lucas S."/>
            <person name="Copeland A."/>
            <person name="Lapidus A."/>
            <person name="Bruce D."/>
            <person name="Goodwin L."/>
            <person name="Pitluck S."/>
            <person name="Kyrpides N."/>
            <person name="Mavromatis K."/>
            <person name="Pagani I."/>
            <person name="Ivanova N."/>
            <person name="Mikhailova N."/>
            <person name="Chertkov O."/>
            <person name="Held B."/>
            <person name="Detter J.C."/>
            <person name="Tapia R."/>
            <person name="Han C."/>
            <person name="Land M."/>
            <person name="Hauser L."/>
            <person name="Markowitz V."/>
            <person name="Cheng J.-F."/>
            <person name="Hugenholtz P."/>
            <person name="Woyke T."/>
            <person name="Wu D."/>
            <person name="Spring S."/>
            <person name="Schroeder M."/>
            <person name="Brambilla E."/>
            <person name="Klenk H.-P."/>
            <person name="Eisen J.A."/>
        </authorList>
    </citation>
    <scope>NUCLEOTIDE SEQUENCE [LARGE SCALE GENOMIC DNA]</scope>
    <source>
        <strain evidence="13">DSM 8271 / FlGlyR</strain>
    </source>
</reference>
<dbReference type="GO" id="GO:0003774">
    <property type="term" value="F:cytoskeletal motor activity"/>
    <property type="evidence" value="ECO:0007669"/>
    <property type="project" value="InterPro"/>
</dbReference>
<dbReference type="GO" id="GO:0009425">
    <property type="term" value="C:bacterial-type flagellum basal body"/>
    <property type="evidence" value="ECO:0007669"/>
    <property type="project" value="UniProtKB-SubCell"/>
</dbReference>
<evidence type="ECO:0000256" key="4">
    <source>
        <dbReference type="ARBA" id="ARBA00021898"/>
    </source>
</evidence>
<dbReference type="HOGENOM" id="CLU_052646_0_0_9"/>
<evidence type="ECO:0000256" key="1">
    <source>
        <dbReference type="ARBA" id="ARBA00004117"/>
    </source>
</evidence>
<dbReference type="Proteomes" id="UP000007488">
    <property type="component" value="Chromosome"/>
</dbReference>
<dbReference type="GO" id="GO:0005886">
    <property type="term" value="C:plasma membrane"/>
    <property type="evidence" value="ECO:0007669"/>
    <property type="project" value="UniProtKB-SubCell"/>
</dbReference>
<dbReference type="PANTHER" id="PTHR30034">
    <property type="entry name" value="FLAGELLAR MOTOR SWITCH PROTEIN FLIM"/>
    <property type="match status" value="1"/>
</dbReference>
<dbReference type="SUPFAM" id="SSF103039">
    <property type="entry name" value="CheC-like"/>
    <property type="match status" value="1"/>
</dbReference>
<dbReference type="RefSeq" id="WP_013623836.1">
    <property type="nucleotide sequence ID" value="NC_015172.1"/>
</dbReference>
<proteinExistence type="inferred from homology"/>
<reference evidence="12 13" key="1">
    <citation type="journal article" date="2011" name="Stand. Genomic Sci.">
        <title>Complete genome sequence of Syntrophobotulus glycolicus type strain (FlGlyR).</title>
        <authorList>
            <person name="Han C."/>
            <person name="Mwirichia R."/>
            <person name="Chertkov O."/>
            <person name="Held B."/>
            <person name="Lapidus A."/>
            <person name="Nolan M."/>
            <person name="Lucas S."/>
            <person name="Hammon N."/>
            <person name="Deshpande S."/>
            <person name="Cheng J.F."/>
            <person name="Tapia R."/>
            <person name="Goodwin L."/>
            <person name="Pitluck S."/>
            <person name="Huntemann M."/>
            <person name="Liolios K."/>
            <person name="Ivanova N."/>
            <person name="Pagani I."/>
            <person name="Mavromatis K."/>
            <person name="Ovchinikova G."/>
            <person name="Pati A."/>
            <person name="Chen A."/>
            <person name="Palaniappan K."/>
            <person name="Land M."/>
            <person name="Hauser L."/>
            <person name="Brambilla E.M."/>
            <person name="Rohde M."/>
            <person name="Spring S."/>
            <person name="Sikorski J."/>
            <person name="Goker M."/>
            <person name="Woyke T."/>
            <person name="Bristow J."/>
            <person name="Eisen J.A."/>
            <person name="Markowitz V."/>
            <person name="Hugenholtz P."/>
            <person name="Kyrpides N.C."/>
            <person name="Klenk H.P."/>
            <person name="Detter J.C."/>
        </authorList>
    </citation>
    <scope>NUCLEOTIDE SEQUENCE [LARGE SCALE GENOMIC DNA]</scope>
    <source>
        <strain evidence="13">DSM 8271 / FlGlyR</strain>
    </source>
</reference>
<dbReference type="NCBIfam" id="TIGR01397">
    <property type="entry name" value="fliM_switch"/>
    <property type="match status" value="1"/>
</dbReference>
<dbReference type="PANTHER" id="PTHR30034:SF6">
    <property type="entry name" value="YOP PROTEINS TRANSLOCATION PROTEIN Q"/>
    <property type="match status" value="1"/>
</dbReference>
<evidence type="ECO:0000313" key="13">
    <source>
        <dbReference type="Proteomes" id="UP000007488"/>
    </source>
</evidence>
<dbReference type="OrthoDB" id="9806941at2"/>
<dbReference type="EMBL" id="CP002547">
    <property type="protein sequence ID" value="ADY54965.1"/>
    <property type="molecule type" value="Genomic_DNA"/>
</dbReference>
<dbReference type="GO" id="GO:0071978">
    <property type="term" value="P:bacterial-type flagellum-dependent swarming motility"/>
    <property type="evidence" value="ECO:0007669"/>
    <property type="project" value="TreeGrafter"/>
</dbReference>
<name>F0SZG0_SYNGF</name>
<keyword evidence="12" id="KW-0969">Cilium</keyword>
<evidence type="ECO:0000256" key="6">
    <source>
        <dbReference type="ARBA" id="ARBA00022500"/>
    </source>
</evidence>
<dbReference type="PRINTS" id="PR00955">
    <property type="entry name" value="FLGMOTORFLIM"/>
</dbReference>
<keyword evidence="5" id="KW-1003">Cell membrane</keyword>
<dbReference type="GO" id="GO:0050918">
    <property type="term" value="P:positive chemotaxis"/>
    <property type="evidence" value="ECO:0007669"/>
    <property type="project" value="TreeGrafter"/>
</dbReference>
<keyword evidence="12" id="KW-0966">Cell projection</keyword>
<dbReference type="STRING" id="645991.Sgly_0602"/>
<keyword evidence="8" id="KW-0472">Membrane</keyword>
<protein>
    <recommendedName>
        <fullName evidence="4 10">Flagellar motor switch protein FliM</fullName>
    </recommendedName>
</protein>
<dbReference type="Pfam" id="PF02154">
    <property type="entry name" value="FliM"/>
    <property type="match status" value="1"/>
</dbReference>